<dbReference type="AlphaFoldDB" id="A0A239CY60"/>
<keyword evidence="2" id="KW-1185">Reference proteome</keyword>
<accession>A0A239CY60</accession>
<proteinExistence type="predicted"/>
<organism evidence="1 2">
    <name type="scientific">Humidesulfovibrio mexicanus</name>
    <dbReference type="NCBI Taxonomy" id="147047"/>
    <lineage>
        <taxon>Bacteria</taxon>
        <taxon>Pseudomonadati</taxon>
        <taxon>Thermodesulfobacteriota</taxon>
        <taxon>Desulfovibrionia</taxon>
        <taxon>Desulfovibrionales</taxon>
        <taxon>Desulfovibrionaceae</taxon>
        <taxon>Humidesulfovibrio</taxon>
    </lineage>
</organism>
<gene>
    <name evidence="1" type="ORF">SAMN04488503_0001</name>
</gene>
<protein>
    <submittedName>
        <fullName evidence="1">Uncharacterized protein</fullName>
    </submittedName>
</protein>
<evidence type="ECO:0000313" key="1">
    <source>
        <dbReference type="EMBL" id="SNS24698.1"/>
    </source>
</evidence>
<reference evidence="1 2" key="1">
    <citation type="submission" date="2017-06" db="EMBL/GenBank/DDBJ databases">
        <authorList>
            <person name="Kim H.J."/>
            <person name="Triplett B.A."/>
        </authorList>
    </citation>
    <scope>NUCLEOTIDE SEQUENCE [LARGE SCALE GENOMIC DNA]</scope>
    <source>
        <strain evidence="1 2">DSM 13116</strain>
    </source>
</reference>
<sequence>MSCEMIEKCLFFNDKMADKPGTAEITKARYCRGDFASCARYMVCKSLGRDKVPADLYPGQKDRALALLHK</sequence>
<name>A0A239CY60_9BACT</name>
<dbReference type="Proteomes" id="UP000198324">
    <property type="component" value="Unassembled WGS sequence"/>
</dbReference>
<dbReference type="EMBL" id="FZOC01000010">
    <property type="protein sequence ID" value="SNS24698.1"/>
    <property type="molecule type" value="Genomic_DNA"/>
</dbReference>
<evidence type="ECO:0000313" key="2">
    <source>
        <dbReference type="Proteomes" id="UP000198324"/>
    </source>
</evidence>